<dbReference type="EMBL" id="WAIE01000001">
    <property type="protein sequence ID" value="KAB1443407.1"/>
    <property type="molecule type" value="Genomic_DNA"/>
</dbReference>
<feature type="transmembrane region" description="Helical" evidence="1">
    <location>
        <begin position="74"/>
        <end position="96"/>
    </location>
</feature>
<dbReference type="SUPFAM" id="SSF109604">
    <property type="entry name" value="HD-domain/PDEase-like"/>
    <property type="match status" value="1"/>
</dbReference>
<dbReference type="AlphaFoldDB" id="A0A6N6N954"/>
<dbReference type="PANTHER" id="PTHR33525:SF5">
    <property type="entry name" value="TWO COMPONENT SIGNAL TRANSDUCTION SYSTEM RESPONSE REGULATOR"/>
    <property type="match status" value="1"/>
</dbReference>
<keyword evidence="1" id="KW-0472">Membrane</keyword>
<comment type="caution">
    <text evidence="3">The sequence shown here is derived from an EMBL/GenBank/DDBJ whole genome shotgun (WGS) entry which is preliminary data.</text>
</comment>
<sequence length="285" mass="30939">MQDGLESIRDAVERVPALHSSVRTLMRMSGGEVYPRLDLVEAIDSDPVFSLKILRLANSCFFGMPQEMTSIRQVGVLLGMGMLQSVALGLAVIAAIPSGTFRDMNMGAFWLHSLATATAAGMLARKLGAGHEERGDCFTAGLLHDLGKIVFALFMPDEYRAVMKYAMEPDVDICRAEREILGCDHAQAGELLARHWDLPERICGVIAHHHSPDEVSGSQLLDCVFAADQISKRLSFGTAGNYEVESLPARMEERFGMGLQGIVEDLSGLDEAVDASRIFIKLGGG</sequence>
<evidence type="ECO:0000313" key="4">
    <source>
        <dbReference type="Proteomes" id="UP000438699"/>
    </source>
</evidence>
<organism evidence="3 4">
    <name type="scientific">Pseudodesulfovibrio senegalensis</name>
    <dbReference type="NCBI Taxonomy" id="1721087"/>
    <lineage>
        <taxon>Bacteria</taxon>
        <taxon>Pseudomonadati</taxon>
        <taxon>Thermodesulfobacteriota</taxon>
        <taxon>Desulfovibrionia</taxon>
        <taxon>Desulfovibrionales</taxon>
        <taxon>Desulfovibrionaceae</taxon>
    </lineage>
</organism>
<dbReference type="InterPro" id="IPR052340">
    <property type="entry name" value="RNase_Y/CdgJ"/>
</dbReference>
<dbReference type="PROSITE" id="PS51833">
    <property type="entry name" value="HDOD"/>
    <property type="match status" value="1"/>
</dbReference>
<evidence type="ECO:0000256" key="1">
    <source>
        <dbReference type="SAM" id="Phobius"/>
    </source>
</evidence>
<dbReference type="Proteomes" id="UP000438699">
    <property type="component" value="Unassembled WGS sequence"/>
</dbReference>
<keyword evidence="1" id="KW-0812">Transmembrane</keyword>
<evidence type="ECO:0000259" key="2">
    <source>
        <dbReference type="PROSITE" id="PS51833"/>
    </source>
</evidence>
<keyword evidence="1" id="KW-1133">Transmembrane helix</keyword>
<dbReference type="InterPro" id="IPR003607">
    <property type="entry name" value="HD/PDEase_dom"/>
</dbReference>
<dbReference type="Pfam" id="PF08668">
    <property type="entry name" value="HDOD"/>
    <property type="match status" value="1"/>
</dbReference>
<accession>A0A6N6N954</accession>
<feature type="domain" description="HDOD" evidence="2">
    <location>
        <begin position="15"/>
        <end position="212"/>
    </location>
</feature>
<dbReference type="Gene3D" id="1.10.3210.10">
    <property type="entry name" value="Hypothetical protein af1432"/>
    <property type="match status" value="1"/>
</dbReference>
<dbReference type="CDD" id="cd00077">
    <property type="entry name" value="HDc"/>
    <property type="match status" value="1"/>
</dbReference>
<dbReference type="InterPro" id="IPR006675">
    <property type="entry name" value="HDIG_dom"/>
</dbReference>
<evidence type="ECO:0000313" key="3">
    <source>
        <dbReference type="EMBL" id="KAB1443407.1"/>
    </source>
</evidence>
<dbReference type="InterPro" id="IPR013976">
    <property type="entry name" value="HDOD"/>
</dbReference>
<protein>
    <submittedName>
        <fullName evidence="3">HDOD domain-containing protein</fullName>
    </submittedName>
</protein>
<name>A0A6N6N954_9BACT</name>
<dbReference type="NCBIfam" id="TIGR00277">
    <property type="entry name" value="HDIG"/>
    <property type="match status" value="1"/>
</dbReference>
<keyword evidence="4" id="KW-1185">Reference proteome</keyword>
<dbReference type="PANTHER" id="PTHR33525">
    <property type="match status" value="1"/>
</dbReference>
<reference evidence="3 4" key="1">
    <citation type="journal article" date="2017" name="Int. J. Syst. Evol. Microbiol.">
        <title>Desulfovibrio senegalensis sp. nov., a mesophilic sulfate reducer isolated from marine sediment.</title>
        <authorList>
            <person name="Thioye A."/>
            <person name="Gam Z.B.A."/>
            <person name="Mbengue M."/>
            <person name="Cayol J.L."/>
            <person name="Joseph-Bartoli M."/>
            <person name="Toure-Kane C."/>
            <person name="Labat M."/>
        </authorList>
    </citation>
    <scope>NUCLEOTIDE SEQUENCE [LARGE SCALE GENOMIC DNA]</scope>
    <source>
        <strain evidence="3 4">DSM 101509</strain>
    </source>
</reference>
<proteinExistence type="predicted"/>
<dbReference type="RefSeq" id="WP_151149778.1">
    <property type="nucleotide sequence ID" value="NZ_WAIE01000001.1"/>
</dbReference>
<gene>
    <name evidence="3" type="ORF">F8A88_03895</name>
</gene>
<dbReference type="OrthoDB" id="9803649at2"/>